<protein>
    <submittedName>
        <fullName evidence="1">Uncharacterized protein</fullName>
    </submittedName>
</protein>
<gene>
    <name evidence="1" type="ORF">A2845_03015</name>
</gene>
<evidence type="ECO:0000313" key="1">
    <source>
        <dbReference type="EMBL" id="OGZ05259.1"/>
    </source>
</evidence>
<dbReference type="Proteomes" id="UP000177122">
    <property type="component" value="Unassembled WGS sequence"/>
</dbReference>
<comment type="caution">
    <text evidence="1">The sequence shown here is derived from an EMBL/GenBank/DDBJ whole genome shotgun (WGS) entry which is preliminary data.</text>
</comment>
<dbReference type="EMBL" id="MHLI01000015">
    <property type="protein sequence ID" value="OGZ05259.1"/>
    <property type="molecule type" value="Genomic_DNA"/>
</dbReference>
<proteinExistence type="predicted"/>
<name>A0A1G2CV14_9BACT</name>
<organism evidence="1 2">
    <name type="scientific">Candidatus Lloydbacteria bacterium RIFCSPHIGHO2_01_FULL_49_22</name>
    <dbReference type="NCBI Taxonomy" id="1798658"/>
    <lineage>
        <taxon>Bacteria</taxon>
        <taxon>Candidatus Lloydiibacteriota</taxon>
    </lineage>
</organism>
<dbReference type="AlphaFoldDB" id="A0A1G2CV14"/>
<sequence length="170" mass="19465">MQHRDTRRCSLKAIVAFSFGRIGKTQPSLSSREIARMVASYVRGDQEGCYVIAQWEVAIELRSLGAQVHYTVPLKERGYLSSRDVADAAAGFLSARRHLVSQVYAAAHPDHVERCIRCLRNARFPGAKGMTDPSIGYHFDADEWWVRSRSSFTFRERLAIPAYLWRRELF</sequence>
<reference evidence="1 2" key="1">
    <citation type="journal article" date="2016" name="Nat. Commun.">
        <title>Thousands of microbial genomes shed light on interconnected biogeochemical processes in an aquifer system.</title>
        <authorList>
            <person name="Anantharaman K."/>
            <person name="Brown C.T."/>
            <person name="Hug L.A."/>
            <person name="Sharon I."/>
            <person name="Castelle C.J."/>
            <person name="Probst A.J."/>
            <person name="Thomas B.C."/>
            <person name="Singh A."/>
            <person name="Wilkins M.J."/>
            <person name="Karaoz U."/>
            <person name="Brodie E.L."/>
            <person name="Williams K.H."/>
            <person name="Hubbard S.S."/>
            <person name="Banfield J.F."/>
        </authorList>
    </citation>
    <scope>NUCLEOTIDE SEQUENCE [LARGE SCALE GENOMIC DNA]</scope>
</reference>
<accession>A0A1G2CV14</accession>
<evidence type="ECO:0000313" key="2">
    <source>
        <dbReference type="Proteomes" id="UP000177122"/>
    </source>
</evidence>